<reference evidence="1 2" key="2">
    <citation type="submission" date="2018-11" db="EMBL/GenBank/DDBJ databases">
        <authorList>
            <consortium name="Pathogen Informatics"/>
        </authorList>
    </citation>
    <scope>NUCLEOTIDE SEQUENCE [LARGE SCALE GENOMIC DNA]</scope>
    <source>
        <strain evidence="1 2">MHpl1</strain>
    </source>
</reference>
<proteinExistence type="predicted"/>
<gene>
    <name evidence="1" type="ORF">HPLM_LOCUS18627</name>
</gene>
<dbReference type="Proteomes" id="UP000268014">
    <property type="component" value="Unassembled WGS sequence"/>
</dbReference>
<sequence length="81" mass="9023">MSDELTYEIVQLIAAARTAVGGSSAEGGEIKPRPIEKVQPNVVHIETIIVHSSCGEKCSRAVPIELWTIRREWNSQQTMEF</sequence>
<dbReference type="EMBL" id="UZAF01020696">
    <property type="protein sequence ID" value="VDO72207.1"/>
    <property type="molecule type" value="Genomic_DNA"/>
</dbReference>
<evidence type="ECO:0000313" key="2">
    <source>
        <dbReference type="Proteomes" id="UP000268014"/>
    </source>
</evidence>
<organism evidence="3">
    <name type="scientific">Haemonchus placei</name>
    <name type="common">Barber's pole worm</name>
    <dbReference type="NCBI Taxonomy" id="6290"/>
    <lineage>
        <taxon>Eukaryota</taxon>
        <taxon>Metazoa</taxon>
        <taxon>Ecdysozoa</taxon>
        <taxon>Nematoda</taxon>
        <taxon>Chromadorea</taxon>
        <taxon>Rhabditida</taxon>
        <taxon>Rhabditina</taxon>
        <taxon>Rhabditomorpha</taxon>
        <taxon>Strongyloidea</taxon>
        <taxon>Trichostrongylidae</taxon>
        <taxon>Haemonchus</taxon>
    </lineage>
</organism>
<keyword evidence="2" id="KW-1185">Reference proteome</keyword>
<evidence type="ECO:0000313" key="3">
    <source>
        <dbReference type="WBParaSite" id="HPLM_0001863501-mRNA-1"/>
    </source>
</evidence>
<protein>
    <submittedName>
        <fullName evidence="1 3">Uncharacterized protein</fullName>
    </submittedName>
</protein>
<evidence type="ECO:0000313" key="1">
    <source>
        <dbReference type="EMBL" id="VDO72207.1"/>
    </source>
</evidence>
<dbReference type="WBParaSite" id="HPLM_0001863501-mRNA-1">
    <property type="protein sequence ID" value="HPLM_0001863501-mRNA-1"/>
    <property type="gene ID" value="HPLM_0001863501"/>
</dbReference>
<name>A0A0N4X2P4_HAEPC</name>
<reference evidence="3" key="1">
    <citation type="submission" date="2017-02" db="UniProtKB">
        <authorList>
            <consortium name="WormBaseParasite"/>
        </authorList>
    </citation>
    <scope>IDENTIFICATION</scope>
</reference>
<dbReference type="AlphaFoldDB" id="A0A0N4X2P4"/>
<accession>A0A0N4X2P4</accession>